<sequence length="104" mass="12144">MTIKYHILLRACDKIESVHQVKRPFALSKLQTIKLCFYSLYQTLQDSQYQFTIVGDDLSTELLDFFNKFNDVIVDNEKFGSAAKSLQKQIDIALSLPDNEWIYM</sequence>
<organism evidence="1">
    <name type="scientific">marine metagenome</name>
    <dbReference type="NCBI Taxonomy" id="408172"/>
    <lineage>
        <taxon>unclassified sequences</taxon>
        <taxon>metagenomes</taxon>
        <taxon>ecological metagenomes</taxon>
    </lineage>
</organism>
<feature type="non-terminal residue" evidence="1">
    <location>
        <position position="104"/>
    </location>
</feature>
<reference evidence="1" key="1">
    <citation type="submission" date="2018-05" db="EMBL/GenBank/DDBJ databases">
        <authorList>
            <person name="Lanie J.A."/>
            <person name="Ng W.-L."/>
            <person name="Kazmierczak K.M."/>
            <person name="Andrzejewski T.M."/>
            <person name="Davidsen T.M."/>
            <person name="Wayne K.J."/>
            <person name="Tettelin H."/>
            <person name="Glass J.I."/>
            <person name="Rusch D."/>
            <person name="Podicherti R."/>
            <person name="Tsui H.-C.T."/>
            <person name="Winkler M.E."/>
        </authorList>
    </citation>
    <scope>NUCLEOTIDE SEQUENCE</scope>
</reference>
<dbReference type="AlphaFoldDB" id="A0A383AR24"/>
<name>A0A383AR24_9ZZZZ</name>
<accession>A0A383AR24</accession>
<dbReference type="EMBL" id="UINC01194321">
    <property type="protein sequence ID" value="SVE10356.1"/>
    <property type="molecule type" value="Genomic_DNA"/>
</dbReference>
<gene>
    <name evidence="1" type="ORF">METZ01_LOCUS463210</name>
</gene>
<proteinExistence type="predicted"/>
<protein>
    <submittedName>
        <fullName evidence="1">Uncharacterized protein</fullName>
    </submittedName>
</protein>
<evidence type="ECO:0000313" key="1">
    <source>
        <dbReference type="EMBL" id="SVE10356.1"/>
    </source>
</evidence>